<sequence>MPTYTQYTEDPVLTAIAVAYHNPDASLIADDVLPRVKVGGLKFGYQIYNEADAFAVPDTRIGRRSSPNMVEIDGQDATAECTDFGIAVPLDNDTIAEADRKGFDPRKQAAERATNIVVLDRELRARDIVFNAASYNAANKIQLAGTSQFSDFVNSDPIGQITDMLDACFMRPNKLVFGQRSWSVTRRHPDILKAINHNGGDKGMASRQAMADLFEVDQILVGASRVNLAKPGQPAGIARVWGNHIAGVFIDRTVNTGGGVTFGFTAQYGDRVAGTKDLDIGLRGGVSVRAGETVKELAIANRAGCFIQDAVV</sequence>
<dbReference type="Proteomes" id="UP000295304">
    <property type="component" value="Unassembled WGS sequence"/>
</dbReference>
<keyword evidence="2" id="KW-1185">Reference proteome</keyword>
<protein>
    <recommendedName>
        <fullName evidence="3">Major capsid protein E</fullName>
    </recommendedName>
</protein>
<dbReference type="RefSeq" id="WP_132939027.1">
    <property type="nucleotide sequence ID" value="NZ_CP119676.1"/>
</dbReference>
<dbReference type="InterPro" id="IPR053738">
    <property type="entry name" value="Lambda_capsid_assembly"/>
</dbReference>
<evidence type="ECO:0000313" key="2">
    <source>
        <dbReference type="Proteomes" id="UP000295304"/>
    </source>
</evidence>
<comment type="caution">
    <text evidence="1">The sequence shown here is derived from an EMBL/GenBank/DDBJ whole genome shotgun (WGS) entry which is preliminary data.</text>
</comment>
<organism evidence="1 2">
    <name type="scientific">Varunaivibrio sulfuroxidans</name>
    <dbReference type="NCBI Taxonomy" id="1773489"/>
    <lineage>
        <taxon>Bacteria</taxon>
        <taxon>Pseudomonadati</taxon>
        <taxon>Pseudomonadota</taxon>
        <taxon>Alphaproteobacteria</taxon>
        <taxon>Rhodospirillales</taxon>
        <taxon>Magnetovibrionaceae</taxon>
        <taxon>Varunaivibrio</taxon>
    </lineage>
</organism>
<dbReference type="AlphaFoldDB" id="A0A4R3JD12"/>
<dbReference type="OrthoDB" id="572526at2"/>
<dbReference type="Gene3D" id="3.90.1690.10">
    <property type="entry name" value="phage-related protein like domain"/>
    <property type="match status" value="1"/>
</dbReference>
<proteinExistence type="predicted"/>
<evidence type="ECO:0000313" key="1">
    <source>
        <dbReference type="EMBL" id="TCS62580.1"/>
    </source>
</evidence>
<evidence type="ECO:0008006" key="3">
    <source>
        <dbReference type="Google" id="ProtNLM"/>
    </source>
</evidence>
<accession>A0A4R3JD12</accession>
<dbReference type="EMBL" id="SLZW01000005">
    <property type="protein sequence ID" value="TCS62580.1"/>
    <property type="molecule type" value="Genomic_DNA"/>
</dbReference>
<name>A0A4R3JD12_9PROT</name>
<reference evidence="1 2" key="1">
    <citation type="submission" date="2019-03" db="EMBL/GenBank/DDBJ databases">
        <title>Genomic Encyclopedia of Type Strains, Phase IV (KMG-IV): sequencing the most valuable type-strain genomes for metagenomic binning, comparative biology and taxonomic classification.</title>
        <authorList>
            <person name="Goeker M."/>
        </authorList>
    </citation>
    <scope>NUCLEOTIDE SEQUENCE [LARGE SCALE GENOMIC DNA]</scope>
    <source>
        <strain evidence="1 2">DSM 101688</strain>
    </source>
</reference>
<gene>
    <name evidence="1" type="ORF">EDD55_105126</name>
</gene>